<name>A0A1I0IJ09_9EURY</name>
<protein>
    <submittedName>
        <fullName evidence="2">Uncharacterized protein</fullName>
    </submittedName>
</protein>
<proteinExistence type="predicted"/>
<organism evidence="2 3">
    <name type="scientific">Natrinema hispanicum</name>
    <dbReference type="NCBI Taxonomy" id="392421"/>
    <lineage>
        <taxon>Archaea</taxon>
        <taxon>Methanobacteriati</taxon>
        <taxon>Methanobacteriota</taxon>
        <taxon>Stenosarchaea group</taxon>
        <taxon>Halobacteria</taxon>
        <taxon>Halobacteriales</taxon>
        <taxon>Natrialbaceae</taxon>
        <taxon>Natrinema</taxon>
    </lineage>
</organism>
<accession>A0A1I0IJ09</accession>
<evidence type="ECO:0000313" key="2">
    <source>
        <dbReference type="EMBL" id="SET96699.1"/>
    </source>
</evidence>
<dbReference type="Proteomes" id="UP000324021">
    <property type="component" value="Unassembled WGS sequence"/>
</dbReference>
<sequence length="52" mass="5596">MNGRIGLGTEETRAIAGTPFDESVGSIDPLWNASVDEETDRTVTSFVLARNV</sequence>
<dbReference type="EMBL" id="FMZP01000021">
    <property type="protein sequence ID" value="SDD39187.1"/>
    <property type="molecule type" value="Genomic_DNA"/>
</dbReference>
<dbReference type="AlphaFoldDB" id="A0A1I0IJ09"/>
<reference evidence="3 4" key="1">
    <citation type="submission" date="2016-10" db="EMBL/GenBank/DDBJ databases">
        <authorList>
            <person name="Varghese N."/>
            <person name="Submissions S."/>
        </authorList>
    </citation>
    <scope>NUCLEOTIDE SEQUENCE [LARGE SCALE GENOMIC DNA]</scope>
    <source>
        <strain evidence="1 4">CDM_1</strain>
        <strain evidence="3">CDM_6</strain>
    </source>
</reference>
<gene>
    <name evidence="2" type="ORF">SAMN04488694_12113</name>
    <name evidence="1" type="ORF">SAMN05192552_10218</name>
</gene>
<evidence type="ECO:0000313" key="4">
    <source>
        <dbReference type="Proteomes" id="UP000324021"/>
    </source>
</evidence>
<dbReference type="EMBL" id="FOIC01000021">
    <property type="protein sequence ID" value="SET96699.1"/>
    <property type="molecule type" value="Genomic_DNA"/>
</dbReference>
<keyword evidence="3" id="KW-1185">Reference proteome</keyword>
<evidence type="ECO:0000313" key="1">
    <source>
        <dbReference type="EMBL" id="SDD39187.1"/>
    </source>
</evidence>
<reference evidence="2" key="2">
    <citation type="submission" date="2016-10" db="EMBL/GenBank/DDBJ databases">
        <authorList>
            <person name="de Groot N.N."/>
        </authorList>
    </citation>
    <scope>NUCLEOTIDE SEQUENCE [LARGE SCALE GENOMIC DNA]</scope>
    <source>
        <strain evidence="2">CDM_6</strain>
    </source>
</reference>
<dbReference type="Proteomes" id="UP000199320">
    <property type="component" value="Unassembled WGS sequence"/>
</dbReference>
<evidence type="ECO:0000313" key="3">
    <source>
        <dbReference type="Proteomes" id="UP000199320"/>
    </source>
</evidence>